<feature type="domain" description="TAFII55 protein conserved region" evidence="7">
    <location>
        <begin position="29"/>
        <end position="178"/>
    </location>
</feature>
<dbReference type="PANTHER" id="PTHR12228:SF0">
    <property type="entry name" value="TATA-BOX BINDING PROTEIN ASSOCIATED FACTOR 7"/>
    <property type="match status" value="1"/>
</dbReference>
<evidence type="ECO:0000313" key="8">
    <source>
        <dbReference type="EMBL" id="ORY78674.1"/>
    </source>
</evidence>
<proteinExistence type="inferred from homology"/>
<keyword evidence="4" id="KW-0804">Transcription</keyword>
<feature type="non-terminal residue" evidence="8">
    <location>
        <position position="348"/>
    </location>
</feature>
<evidence type="ECO:0000256" key="1">
    <source>
        <dbReference type="ARBA" id="ARBA00004123"/>
    </source>
</evidence>
<dbReference type="RefSeq" id="XP_040723555.1">
    <property type="nucleotide sequence ID" value="XM_040867327.1"/>
</dbReference>
<accession>A0A1Y2F5B4</accession>
<dbReference type="Pfam" id="PF04658">
    <property type="entry name" value="TAFII55_N"/>
    <property type="match status" value="1"/>
</dbReference>
<dbReference type="AlphaFoldDB" id="A0A1Y2F5B4"/>
<reference evidence="8 9" key="1">
    <citation type="submission" date="2016-07" db="EMBL/GenBank/DDBJ databases">
        <title>Pervasive Adenine N6-methylation of Active Genes in Fungi.</title>
        <authorList>
            <consortium name="DOE Joint Genome Institute"/>
            <person name="Mondo S.J."/>
            <person name="Dannebaum R.O."/>
            <person name="Kuo R.C."/>
            <person name="Labutti K."/>
            <person name="Haridas S."/>
            <person name="Kuo A."/>
            <person name="Salamov A."/>
            <person name="Ahrendt S.R."/>
            <person name="Lipzen A."/>
            <person name="Sullivan W."/>
            <person name="Andreopoulos W.B."/>
            <person name="Clum A."/>
            <person name="Lindquist E."/>
            <person name="Daum C."/>
            <person name="Ramamoorthy G.K."/>
            <person name="Gryganskyi A."/>
            <person name="Culley D."/>
            <person name="Magnuson J.K."/>
            <person name="James T.Y."/>
            <person name="O'Malley M.A."/>
            <person name="Stajich J.E."/>
            <person name="Spatafora J.W."/>
            <person name="Visel A."/>
            <person name="Grigoriev I.V."/>
        </authorList>
    </citation>
    <scope>NUCLEOTIDE SEQUENCE [LARGE SCALE GENOMIC DNA]</scope>
    <source>
        <strain evidence="8 9">12-1054</strain>
    </source>
</reference>
<feature type="non-terminal residue" evidence="8">
    <location>
        <position position="1"/>
    </location>
</feature>
<feature type="compositionally biased region" description="Basic and acidic residues" evidence="6">
    <location>
        <begin position="285"/>
        <end position="296"/>
    </location>
</feature>
<dbReference type="SMART" id="SM01370">
    <property type="entry name" value="TAFII55_N"/>
    <property type="match status" value="1"/>
</dbReference>
<comment type="similarity">
    <text evidence="2">Belongs to the TAF7 family.</text>
</comment>
<evidence type="ECO:0000256" key="3">
    <source>
        <dbReference type="ARBA" id="ARBA00023015"/>
    </source>
</evidence>
<evidence type="ECO:0000256" key="6">
    <source>
        <dbReference type="SAM" id="MobiDB-lite"/>
    </source>
</evidence>
<evidence type="ECO:0000313" key="9">
    <source>
        <dbReference type="Proteomes" id="UP000193685"/>
    </source>
</evidence>
<dbReference type="EMBL" id="MCFI01000017">
    <property type="protein sequence ID" value="ORY78674.1"/>
    <property type="molecule type" value="Genomic_DNA"/>
</dbReference>
<dbReference type="CDD" id="cd08047">
    <property type="entry name" value="TAF7"/>
    <property type="match status" value="1"/>
</dbReference>
<dbReference type="GO" id="GO:0051123">
    <property type="term" value="P:RNA polymerase II preinitiation complex assembly"/>
    <property type="evidence" value="ECO:0007669"/>
    <property type="project" value="TreeGrafter"/>
</dbReference>
<feature type="region of interest" description="Disordered" evidence="6">
    <location>
        <begin position="183"/>
        <end position="208"/>
    </location>
</feature>
<organism evidence="8 9">
    <name type="scientific">Protomyces lactucae-debilis</name>
    <dbReference type="NCBI Taxonomy" id="2754530"/>
    <lineage>
        <taxon>Eukaryota</taxon>
        <taxon>Fungi</taxon>
        <taxon>Dikarya</taxon>
        <taxon>Ascomycota</taxon>
        <taxon>Taphrinomycotina</taxon>
        <taxon>Taphrinomycetes</taxon>
        <taxon>Taphrinales</taxon>
        <taxon>Protomycetaceae</taxon>
        <taxon>Protomyces</taxon>
    </lineage>
</organism>
<comment type="subcellular location">
    <subcellularLocation>
        <location evidence="1">Nucleus</location>
    </subcellularLocation>
</comment>
<dbReference type="InterPro" id="IPR006751">
    <property type="entry name" value="TAFII55_prot_cons_reg"/>
</dbReference>
<evidence type="ECO:0000259" key="7">
    <source>
        <dbReference type="SMART" id="SM01370"/>
    </source>
</evidence>
<comment type="caution">
    <text evidence="8">The sequence shown here is derived from an EMBL/GenBank/DDBJ whole genome shotgun (WGS) entry which is preliminary data.</text>
</comment>
<dbReference type="GeneID" id="63783926"/>
<feature type="compositionally biased region" description="Basic and acidic residues" evidence="6">
    <location>
        <begin position="184"/>
        <end position="193"/>
    </location>
</feature>
<keyword evidence="3" id="KW-0805">Transcription regulation</keyword>
<sequence>PSKIVLRKTFTVGHGYDSEASDREEDPLVETHMILRFKPGAEAEYVRSKIEAKGPMEGVSIKFKDPRNAVVRVQNKLFAAKLVDLPTITETFKTFDKKNIYKVADVCQMLLVGDRISHEDTVVAIPTQPKDFVYPHGLTPPLRYVRQRRFRKRASAKTIETVEKEVDRLLALDARAEQTTYTIMDKEQLRREQSQTPDEEGQHGQNGYDDVDEAMELQEGSDYEDLAAELEAALDSPAASGYGTPLARDTPGPTGIATPDAAASASEEGSSDGSDVGSDEDEDISKEQIERKTGQKVLREGVASLQEVIANQKAEIDRAINPIMKQRLITRLRKFEAELETKMAEIEE</sequence>
<name>A0A1Y2F5B4_PROLT</name>
<keyword evidence="5" id="KW-0539">Nucleus</keyword>
<evidence type="ECO:0000256" key="5">
    <source>
        <dbReference type="ARBA" id="ARBA00023242"/>
    </source>
</evidence>
<gene>
    <name evidence="8" type="ORF">BCR37DRAFT_339236</name>
</gene>
<dbReference type="STRING" id="56484.A0A1Y2F5B4"/>
<dbReference type="OrthoDB" id="153872at2759"/>
<evidence type="ECO:0000256" key="4">
    <source>
        <dbReference type="ARBA" id="ARBA00023163"/>
    </source>
</evidence>
<dbReference type="Proteomes" id="UP000193685">
    <property type="component" value="Unassembled WGS sequence"/>
</dbReference>
<keyword evidence="9" id="KW-1185">Reference proteome</keyword>
<dbReference type="GO" id="GO:0016251">
    <property type="term" value="F:RNA polymerase II general transcription initiation factor activity"/>
    <property type="evidence" value="ECO:0007669"/>
    <property type="project" value="TreeGrafter"/>
</dbReference>
<dbReference type="InterPro" id="IPR037817">
    <property type="entry name" value="TAF7"/>
</dbReference>
<protein>
    <submittedName>
        <fullName evidence="8">TAFII55 protein conserved region-domain-containing protein</fullName>
    </submittedName>
</protein>
<evidence type="ECO:0000256" key="2">
    <source>
        <dbReference type="ARBA" id="ARBA00009368"/>
    </source>
</evidence>
<feature type="region of interest" description="Disordered" evidence="6">
    <location>
        <begin position="237"/>
        <end position="296"/>
    </location>
</feature>
<dbReference type="PANTHER" id="PTHR12228">
    <property type="entry name" value="TRANSCRIPTION INITIATION FACTOR TFIID 55 KD SUBUNIT-RELATED"/>
    <property type="match status" value="1"/>
</dbReference>
<feature type="compositionally biased region" description="Low complexity" evidence="6">
    <location>
        <begin position="260"/>
        <end position="276"/>
    </location>
</feature>
<dbReference type="GO" id="GO:0005669">
    <property type="term" value="C:transcription factor TFIID complex"/>
    <property type="evidence" value="ECO:0007669"/>
    <property type="project" value="InterPro"/>
</dbReference>
<dbReference type="OMA" id="KWEKMQN"/>